<dbReference type="Proteomes" id="UP000222542">
    <property type="component" value="Unassembled WGS sequence"/>
</dbReference>
<dbReference type="AlphaFoldDB" id="A0A1U8GB70"/>
<evidence type="ECO:0000256" key="2">
    <source>
        <dbReference type="ARBA" id="ARBA00022801"/>
    </source>
</evidence>
<evidence type="ECO:0000256" key="1">
    <source>
        <dbReference type="ARBA" id="ARBA00005142"/>
    </source>
</evidence>
<dbReference type="STRING" id="4072.A0A1U8GB70"/>
<dbReference type="GO" id="GO:0004170">
    <property type="term" value="F:dUTP diphosphatase activity"/>
    <property type="evidence" value="ECO:0000318"/>
    <property type="project" value="GO_Central"/>
</dbReference>
<dbReference type="PANTHER" id="PTHR11241:SF10">
    <property type="entry name" value="DEOXYURIDINE 5'-TRIPHOSPHATE NUCLEOTIDOHYDROLASE"/>
    <property type="match status" value="1"/>
</dbReference>
<dbReference type="EMBL" id="AYRZ02000004">
    <property type="protein sequence ID" value="PHT84803.1"/>
    <property type="molecule type" value="Genomic_DNA"/>
</dbReference>
<reference evidence="6 7" key="2">
    <citation type="journal article" date="2017" name="Genome Biol.">
        <title>New reference genome sequences of hot pepper reveal the massive evolution of plant disease-resistance genes by retroduplication.</title>
        <authorList>
            <person name="Kim S."/>
            <person name="Park J."/>
            <person name="Yeom S.I."/>
            <person name="Kim Y.M."/>
            <person name="Seo E."/>
            <person name="Kim K.T."/>
            <person name="Kim M.S."/>
            <person name="Lee J.M."/>
            <person name="Cheong K."/>
            <person name="Shin H.S."/>
            <person name="Kim S.B."/>
            <person name="Han K."/>
            <person name="Lee J."/>
            <person name="Park M."/>
            <person name="Lee H.A."/>
            <person name="Lee H.Y."/>
            <person name="Lee Y."/>
            <person name="Oh S."/>
            <person name="Lee J.H."/>
            <person name="Choi E."/>
            <person name="Choi E."/>
            <person name="Lee S.E."/>
            <person name="Jeon J."/>
            <person name="Kim H."/>
            <person name="Choi G."/>
            <person name="Song H."/>
            <person name="Lee J."/>
            <person name="Lee S.C."/>
            <person name="Kwon J.K."/>
            <person name="Lee H.Y."/>
            <person name="Koo N."/>
            <person name="Hong Y."/>
            <person name="Kim R.W."/>
            <person name="Kang W.H."/>
            <person name="Huh J.H."/>
            <person name="Kang B.C."/>
            <person name="Yang T.J."/>
            <person name="Lee Y.H."/>
            <person name="Bennetzen J.L."/>
            <person name="Choi D."/>
        </authorList>
    </citation>
    <scope>NUCLEOTIDE SEQUENCE [LARGE SCALE GENOMIC DNA]</scope>
    <source>
        <strain evidence="7">cv. CM334</strain>
    </source>
</reference>
<keyword evidence="7" id="KW-1185">Reference proteome</keyword>
<keyword evidence="4" id="KW-0460">Magnesium</keyword>
<dbReference type="InterPro" id="IPR008181">
    <property type="entry name" value="dUTPase"/>
</dbReference>
<dbReference type="UniPathway" id="UPA00610">
    <property type="reaction ID" value="UER00666"/>
</dbReference>
<evidence type="ECO:0000313" key="7">
    <source>
        <dbReference type="Proteomes" id="UP000222542"/>
    </source>
</evidence>
<proteinExistence type="inferred from homology"/>
<dbReference type="GO" id="GO:0006226">
    <property type="term" value="P:dUMP biosynthetic process"/>
    <property type="evidence" value="ECO:0000318"/>
    <property type="project" value="GO_Central"/>
</dbReference>
<protein>
    <recommendedName>
        <fullName evidence="4">Deoxyuridine 5'-triphosphate nucleotidohydrolase</fullName>
        <shortName evidence="4">dUTPase</shortName>
        <ecNumber evidence="4">3.6.1.23</ecNumber>
    </recommendedName>
    <alternativeName>
        <fullName evidence="4">dUTP pyrophosphatase</fullName>
    </alternativeName>
</protein>
<dbReference type="KEGG" id="cann:107867016"/>
<accession>A0A1U8GB70</accession>
<dbReference type="InterPro" id="IPR036157">
    <property type="entry name" value="dUTPase-like_sf"/>
</dbReference>
<organism evidence="6 7">
    <name type="scientific">Capsicum annuum</name>
    <name type="common">Capsicum pepper</name>
    <dbReference type="NCBI Taxonomy" id="4072"/>
    <lineage>
        <taxon>Eukaryota</taxon>
        <taxon>Viridiplantae</taxon>
        <taxon>Streptophyta</taxon>
        <taxon>Embryophyta</taxon>
        <taxon>Tracheophyta</taxon>
        <taxon>Spermatophyta</taxon>
        <taxon>Magnoliopsida</taxon>
        <taxon>eudicotyledons</taxon>
        <taxon>Gunneridae</taxon>
        <taxon>Pentapetalae</taxon>
        <taxon>asterids</taxon>
        <taxon>lamiids</taxon>
        <taxon>Solanales</taxon>
        <taxon>Solanaceae</taxon>
        <taxon>Solanoideae</taxon>
        <taxon>Capsiceae</taxon>
        <taxon>Capsicum</taxon>
    </lineage>
</organism>
<dbReference type="Gene3D" id="2.70.40.10">
    <property type="match status" value="1"/>
</dbReference>
<dbReference type="GO" id="GO:0000287">
    <property type="term" value="F:magnesium ion binding"/>
    <property type="evidence" value="ECO:0000318"/>
    <property type="project" value="GO_Central"/>
</dbReference>
<dbReference type="OMA" id="ISPSKWA"/>
<comment type="similarity">
    <text evidence="4">Belongs to the dUTPase family.</text>
</comment>
<comment type="cofactor">
    <cofactor evidence="4">
        <name>Mg(2+)</name>
        <dbReference type="ChEBI" id="CHEBI:18420"/>
    </cofactor>
</comment>
<gene>
    <name evidence="6" type="ORF">T459_13246</name>
</gene>
<name>A0A1U8GB70_CAPAN</name>
<dbReference type="Pfam" id="PF00692">
    <property type="entry name" value="dUTPase"/>
    <property type="match status" value="1"/>
</dbReference>
<comment type="function">
    <text evidence="4">Involved in nucleotide metabolism via production of dUMP, the immediate precursor of thymidine nucleotides, and decreases the intracellular concentration of dUTP so that uracil cannot be incorporated into DNA.</text>
</comment>
<keyword evidence="2 4" id="KW-0378">Hydrolase</keyword>
<keyword evidence="4" id="KW-0479">Metal-binding</keyword>
<evidence type="ECO:0000256" key="3">
    <source>
        <dbReference type="ARBA" id="ARBA00023080"/>
    </source>
</evidence>
<comment type="pathway">
    <text evidence="1 4">Pyrimidine metabolism; dUMP biosynthesis; dUMP from dCTP (dUTP route): step 2/2.</text>
</comment>
<dbReference type="SMR" id="A0A1U8GB70"/>
<comment type="catalytic activity">
    <reaction evidence="4">
        <text>dUTP + H2O = dUMP + diphosphate + H(+)</text>
        <dbReference type="Rhea" id="RHEA:10248"/>
        <dbReference type="ChEBI" id="CHEBI:15377"/>
        <dbReference type="ChEBI" id="CHEBI:15378"/>
        <dbReference type="ChEBI" id="CHEBI:33019"/>
        <dbReference type="ChEBI" id="CHEBI:61555"/>
        <dbReference type="ChEBI" id="CHEBI:246422"/>
        <dbReference type="EC" id="3.6.1.23"/>
    </reaction>
</comment>
<keyword evidence="3 4" id="KW-0546">Nucleotide metabolism</keyword>
<dbReference type="InterPro" id="IPR033704">
    <property type="entry name" value="dUTPase_trimeric"/>
</dbReference>
<evidence type="ECO:0000256" key="4">
    <source>
        <dbReference type="RuleBase" id="RU367024"/>
    </source>
</evidence>
<comment type="caution">
    <text evidence="6">The sequence shown here is derived from an EMBL/GenBank/DDBJ whole genome shotgun (WGS) entry which is preliminary data.</text>
</comment>
<sequence>MMAEEKKLTNFAVQNGSVDICEVIKSYIPILNVRRLSDKATLPKRMFPHSAAYDLFSARDTVVPARGKAKIATDLSIDLPPGTYGRVAARSSVAWRHSIDVGGGVVDADKNHVFVILFNHSDIDFEVKVGDNIAQLVIELHAIPEVVEVYQ</sequence>
<evidence type="ECO:0000259" key="5">
    <source>
        <dbReference type="Pfam" id="PF00692"/>
    </source>
</evidence>
<dbReference type="OrthoDB" id="10261072at2759"/>
<evidence type="ECO:0000313" key="6">
    <source>
        <dbReference type="EMBL" id="PHT84803.1"/>
    </source>
</evidence>
<dbReference type="CDD" id="cd07557">
    <property type="entry name" value="trimeric_dUTPase"/>
    <property type="match status" value="1"/>
</dbReference>
<reference evidence="6 7" key="1">
    <citation type="journal article" date="2014" name="Nat. Genet.">
        <title>Genome sequence of the hot pepper provides insights into the evolution of pungency in Capsicum species.</title>
        <authorList>
            <person name="Kim S."/>
            <person name="Park M."/>
            <person name="Yeom S.I."/>
            <person name="Kim Y.M."/>
            <person name="Lee J.M."/>
            <person name="Lee H.A."/>
            <person name="Seo E."/>
            <person name="Choi J."/>
            <person name="Cheong K."/>
            <person name="Kim K.T."/>
            <person name="Jung K."/>
            <person name="Lee G.W."/>
            <person name="Oh S.K."/>
            <person name="Bae C."/>
            <person name="Kim S.B."/>
            <person name="Lee H.Y."/>
            <person name="Kim S.Y."/>
            <person name="Kim M.S."/>
            <person name="Kang B.C."/>
            <person name="Jo Y.D."/>
            <person name="Yang H.B."/>
            <person name="Jeong H.J."/>
            <person name="Kang W.H."/>
            <person name="Kwon J.K."/>
            <person name="Shin C."/>
            <person name="Lim J.Y."/>
            <person name="Park J.H."/>
            <person name="Huh J.H."/>
            <person name="Kim J.S."/>
            <person name="Kim B.D."/>
            <person name="Cohen O."/>
            <person name="Paran I."/>
            <person name="Suh M.C."/>
            <person name="Lee S.B."/>
            <person name="Kim Y.K."/>
            <person name="Shin Y."/>
            <person name="Noh S.J."/>
            <person name="Park J."/>
            <person name="Seo Y.S."/>
            <person name="Kwon S.Y."/>
            <person name="Kim H.A."/>
            <person name="Park J.M."/>
            <person name="Kim H.J."/>
            <person name="Choi S.B."/>
            <person name="Bosland P.W."/>
            <person name="Reeves G."/>
            <person name="Jo S.H."/>
            <person name="Lee B.W."/>
            <person name="Cho H.T."/>
            <person name="Choi H.S."/>
            <person name="Lee M.S."/>
            <person name="Yu Y."/>
            <person name="Do Choi Y."/>
            <person name="Park B.S."/>
            <person name="van Deynze A."/>
            <person name="Ashrafi H."/>
            <person name="Hill T."/>
            <person name="Kim W.T."/>
            <person name="Pai H.S."/>
            <person name="Ahn H.K."/>
            <person name="Yeam I."/>
            <person name="Giovannoni J.J."/>
            <person name="Rose J.K."/>
            <person name="Sorensen I."/>
            <person name="Lee S.J."/>
            <person name="Kim R.W."/>
            <person name="Choi I.Y."/>
            <person name="Choi B.S."/>
            <person name="Lim J.S."/>
            <person name="Lee Y.H."/>
            <person name="Choi D."/>
        </authorList>
    </citation>
    <scope>NUCLEOTIDE SEQUENCE [LARGE SCALE GENOMIC DNA]</scope>
    <source>
        <strain evidence="7">cv. CM334</strain>
    </source>
</reference>
<dbReference type="SUPFAM" id="SSF51283">
    <property type="entry name" value="dUTPase-like"/>
    <property type="match status" value="1"/>
</dbReference>
<dbReference type="PANTHER" id="PTHR11241">
    <property type="entry name" value="DEOXYURIDINE 5'-TRIPHOSPHATE NUCLEOTIDOHYDROLASE"/>
    <property type="match status" value="1"/>
</dbReference>
<dbReference type="EC" id="3.6.1.23" evidence="4"/>
<dbReference type="GO" id="GO:0046081">
    <property type="term" value="P:dUTP catabolic process"/>
    <property type="evidence" value="ECO:0000318"/>
    <property type="project" value="GO_Central"/>
</dbReference>
<dbReference type="InterPro" id="IPR029054">
    <property type="entry name" value="dUTPase-like"/>
</dbReference>
<feature type="domain" description="dUTPase-like" evidence="5">
    <location>
        <begin position="39"/>
        <end position="148"/>
    </location>
</feature>
<dbReference type="Gramene" id="PHT84803">
    <property type="protein sequence ID" value="PHT84803"/>
    <property type="gene ID" value="T459_13246"/>
</dbReference>